<proteinExistence type="predicted"/>
<accession>A0A392UM42</accession>
<reference evidence="1 2" key="1">
    <citation type="journal article" date="2018" name="Front. Plant Sci.">
        <title>Red Clover (Trifolium pratense) and Zigzag Clover (T. medium) - A Picture of Genomic Similarities and Differences.</title>
        <authorList>
            <person name="Dluhosova J."/>
            <person name="Istvanek J."/>
            <person name="Nedelnik J."/>
            <person name="Repkova J."/>
        </authorList>
    </citation>
    <scope>NUCLEOTIDE SEQUENCE [LARGE SCALE GENOMIC DNA]</scope>
    <source>
        <strain evidence="2">cv. 10/8</strain>
        <tissue evidence="1">Leaf</tissue>
    </source>
</reference>
<dbReference type="EMBL" id="LXQA010864720">
    <property type="protein sequence ID" value="MCI74631.1"/>
    <property type="molecule type" value="Genomic_DNA"/>
</dbReference>
<dbReference type="Proteomes" id="UP000265520">
    <property type="component" value="Unassembled WGS sequence"/>
</dbReference>
<keyword evidence="2" id="KW-1185">Reference proteome</keyword>
<protein>
    <submittedName>
        <fullName evidence="1">Uncharacterized protein</fullName>
    </submittedName>
</protein>
<dbReference type="AlphaFoldDB" id="A0A392UM42"/>
<sequence length="18" mass="2232">MWKRRSLGWESNMGLPPW</sequence>
<name>A0A392UM42_9FABA</name>
<evidence type="ECO:0000313" key="1">
    <source>
        <dbReference type="EMBL" id="MCI74631.1"/>
    </source>
</evidence>
<comment type="caution">
    <text evidence="1">The sequence shown here is derived from an EMBL/GenBank/DDBJ whole genome shotgun (WGS) entry which is preliminary data.</text>
</comment>
<organism evidence="1 2">
    <name type="scientific">Trifolium medium</name>
    <dbReference type="NCBI Taxonomy" id="97028"/>
    <lineage>
        <taxon>Eukaryota</taxon>
        <taxon>Viridiplantae</taxon>
        <taxon>Streptophyta</taxon>
        <taxon>Embryophyta</taxon>
        <taxon>Tracheophyta</taxon>
        <taxon>Spermatophyta</taxon>
        <taxon>Magnoliopsida</taxon>
        <taxon>eudicotyledons</taxon>
        <taxon>Gunneridae</taxon>
        <taxon>Pentapetalae</taxon>
        <taxon>rosids</taxon>
        <taxon>fabids</taxon>
        <taxon>Fabales</taxon>
        <taxon>Fabaceae</taxon>
        <taxon>Papilionoideae</taxon>
        <taxon>50 kb inversion clade</taxon>
        <taxon>NPAAA clade</taxon>
        <taxon>Hologalegina</taxon>
        <taxon>IRL clade</taxon>
        <taxon>Trifolieae</taxon>
        <taxon>Trifolium</taxon>
    </lineage>
</organism>
<evidence type="ECO:0000313" key="2">
    <source>
        <dbReference type="Proteomes" id="UP000265520"/>
    </source>
</evidence>
<feature type="non-terminal residue" evidence="1">
    <location>
        <position position="18"/>
    </location>
</feature>